<dbReference type="Proteomes" id="UP001044222">
    <property type="component" value="Chromosome 6"/>
</dbReference>
<reference evidence="2" key="1">
    <citation type="submission" date="2021-01" db="EMBL/GenBank/DDBJ databases">
        <title>A chromosome-scale assembly of European eel, Anguilla anguilla.</title>
        <authorList>
            <person name="Henkel C."/>
            <person name="Jong-Raadsen S.A."/>
            <person name="Dufour S."/>
            <person name="Weltzien F.-A."/>
            <person name="Palstra A.P."/>
            <person name="Pelster B."/>
            <person name="Spaink H.P."/>
            <person name="Van Den Thillart G.E."/>
            <person name="Jansen H."/>
            <person name="Zahm M."/>
            <person name="Klopp C."/>
            <person name="Cedric C."/>
            <person name="Louis A."/>
            <person name="Berthelot C."/>
            <person name="Parey E."/>
            <person name="Roest Crollius H."/>
            <person name="Montfort J."/>
            <person name="Robinson-Rechavi M."/>
            <person name="Bucao C."/>
            <person name="Bouchez O."/>
            <person name="Gislard M."/>
            <person name="Lluch J."/>
            <person name="Milhes M."/>
            <person name="Lampietro C."/>
            <person name="Lopez Roques C."/>
            <person name="Donnadieu C."/>
            <person name="Braasch I."/>
            <person name="Desvignes T."/>
            <person name="Postlethwait J."/>
            <person name="Bobe J."/>
            <person name="Guiguen Y."/>
            <person name="Dirks R."/>
        </authorList>
    </citation>
    <scope>NUCLEOTIDE SEQUENCE</scope>
    <source>
        <strain evidence="2">Tag_6206</strain>
        <tissue evidence="2">Liver</tissue>
    </source>
</reference>
<organism evidence="2 3">
    <name type="scientific">Anguilla anguilla</name>
    <name type="common">European freshwater eel</name>
    <name type="synonym">Muraena anguilla</name>
    <dbReference type="NCBI Taxonomy" id="7936"/>
    <lineage>
        <taxon>Eukaryota</taxon>
        <taxon>Metazoa</taxon>
        <taxon>Chordata</taxon>
        <taxon>Craniata</taxon>
        <taxon>Vertebrata</taxon>
        <taxon>Euteleostomi</taxon>
        <taxon>Actinopterygii</taxon>
        <taxon>Neopterygii</taxon>
        <taxon>Teleostei</taxon>
        <taxon>Anguilliformes</taxon>
        <taxon>Anguillidae</taxon>
        <taxon>Anguilla</taxon>
    </lineage>
</organism>
<protein>
    <submittedName>
        <fullName evidence="2">Uncharacterized protein</fullName>
    </submittedName>
</protein>
<gene>
    <name evidence="2" type="ORF">ANANG_G00131260</name>
</gene>
<evidence type="ECO:0000313" key="3">
    <source>
        <dbReference type="Proteomes" id="UP001044222"/>
    </source>
</evidence>
<accession>A0A9D3MKM9</accession>
<feature type="signal peptide" evidence="1">
    <location>
        <begin position="1"/>
        <end position="22"/>
    </location>
</feature>
<feature type="non-terminal residue" evidence="2">
    <location>
        <position position="1"/>
    </location>
</feature>
<comment type="caution">
    <text evidence="2">The sequence shown here is derived from an EMBL/GenBank/DDBJ whole genome shotgun (WGS) entry which is preliminary data.</text>
</comment>
<proteinExistence type="predicted"/>
<dbReference type="AlphaFoldDB" id="A0A9D3MKM9"/>
<evidence type="ECO:0000313" key="2">
    <source>
        <dbReference type="EMBL" id="KAG5847913.1"/>
    </source>
</evidence>
<feature type="chain" id="PRO_5039369881" evidence="1">
    <location>
        <begin position="23"/>
        <end position="133"/>
    </location>
</feature>
<sequence>LSQSSCTLTLWGFLCTVRTVGGEPGGPGFVLLTEPPYTPHCSCWSPVQSPFPADGIFSHTHRPGTLTPTSTSQQCLPELNPSEPSTHTSLSNLSGLSGTCCLSSLSLTLVRSSDSERLGCAVFGSRVTGAEGT</sequence>
<keyword evidence="3" id="KW-1185">Reference proteome</keyword>
<feature type="non-terminal residue" evidence="2">
    <location>
        <position position="133"/>
    </location>
</feature>
<name>A0A9D3MKM9_ANGAN</name>
<keyword evidence="1" id="KW-0732">Signal</keyword>
<evidence type="ECO:0000256" key="1">
    <source>
        <dbReference type="SAM" id="SignalP"/>
    </source>
</evidence>
<dbReference type="EMBL" id="JAFIRN010000006">
    <property type="protein sequence ID" value="KAG5847913.1"/>
    <property type="molecule type" value="Genomic_DNA"/>
</dbReference>